<dbReference type="AlphaFoldDB" id="A0A350NZN1"/>
<accession>A0A350NZN1</accession>
<dbReference type="EMBL" id="DNAN01000070">
    <property type="protein sequence ID" value="HAW74498.1"/>
    <property type="molecule type" value="Genomic_DNA"/>
</dbReference>
<gene>
    <name evidence="1" type="ORF">DCW74_02045</name>
</gene>
<comment type="caution">
    <text evidence="1">The sequence shown here is derived from an EMBL/GenBank/DDBJ whole genome shotgun (WGS) entry which is preliminary data.</text>
</comment>
<name>A0A350NZN1_9ALTE</name>
<protein>
    <submittedName>
        <fullName evidence="1">Uncharacterized protein</fullName>
    </submittedName>
</protein>
<evidence type="ECO:0000313" key="2">
    <source>
        <dbReference type="Proteomes" id="UP000263517"/>
    </source>
</evidence>
<organism evidence="1 2">
    <name type="scientific">Alteromonas australica</name>
    <dbReference type="NCBI Taxonomy" id="589873"/>
    <lineage>
        <taxon>Bacteria</taxon>
        <taxon>Pseudomonadati</taxon>
        <taxon>Pseudomonadota</taxon>
        <taxon>Gammaproteobacteria</taxon>
        <taxon>Alteromonadales</taxon>
        <taxon>Alteromonadaceae</taxon>
        <taxon>Alteromonas/Salinimonas group</taxon>
        <taxon>Alteromonas</taxon>
    </lineage>
</organism>
<proteinExistence type="predicted"/>
<dbReference type="Proteomes" id="UP000263517">
    <property type="component" value="Unassembled WGS sequence"/>
</dbReference>
<reference evidence="1 2" key="1">
    <citation type="journal article" date="2018" name="Nat. Biotechnol.">
        <title>A standardized bacterial taxonomy based on genome phylogeny substantially revises the tree of life.</title>
        <authorList>
            <person name="Parks D.H."/>
            <person name="Chuvochina M."/>
            <person name="Waite D.W."/>
            <person name="Rinke C."/>
            <person name="Skarshewski A."/>
            <person name="Chaumeil P.A."/>
            <person name="Hugenholtz P."/>
        </authorList>
    </citation>
    <scope>NUCLEOTIDE SEQUENCE [LARGE SCALE GENOMIC DNA]</scope>
    <source>
        <strain evidence="1">UBA11978</strain>
    </source>
</reference>
<evidence type="ECO:0000313" key="1">
    <source>
        <dbReference type="EMBL" id="HAW74498.1"/>
    </source>
</evidence>
<sequence length="143" mass="16739">MDRVKLKVLDVHYAHITDRDFRTVRADDAYKKEYGQLCSHFGWELLEGGGVLLWLLALTKQSNEDEIKWKLRLYGIMHDMIENSKMSLAFVKILEMGVKEKCEYILMTENSEPYDDLPIFEYHTPVGVGKPRWIPKCKEQSNA</sequence>